<reference evidence="1 2" key="1">
    <citation type="submission" date="2020-09" db="EMBL/GenBank/DDBJ databases">
        <title>De no assembly of potato wild relative species, Solanum commersonii.</title>
        <authorList>
            <person name="Cho K."/>
        </authorList>
    </citation>
    <scope>NUCLEOTIDE SEQUENCE [LARGE SCALE GENOMIC DNA]</scope>
    <source>
        <strain evidence="1">LZ3.2</strain>
        <tissue evidence="1">Leaf</tissue>
    </source>
</reference>
<name>A0A9J6B6S9_SOLCO</name>
<protein>
    <submittedName>
        <fullName evidence="1">Uncharacterized protein</fullName>
    </submittedName>
</protein>
<comment type="caution">
    <text evidence="1">The sequence shown here is derived from an EMBL/GenBank/DDBJ whole genome shotgun (WGS) entry which is preliminary data.</text>
</comment>
<dbReference type="EMBL" id="JACXVP010000001">
    <property type="protein sequence ID" value="KAG5632377.1"/>
    <property type="molecule type" value="Genomic_DNA"/>
</dbReference>
<sequence length="119" mass="14035">MRDYLAENQELRERAKATREKPYSGGQVDLATIRGTQVTELAVSRQQQLRTCDQKSQIDFDQERAQWIRERGRLREEIESISTQERRAREMVASLDQQIRGWNQTCKSLRSKVRRLVIA</sequence>
<dbReference type="Proteomes" id="UP000824120">
    <property type="component" value="Chromosome 1"/>
</dbReference>
<proteinExistence type="predicted"/>
<gene>
    <name evidence="1" type="ORF">H5410_004094</name>
</gene>
<accession>A0A9J6B6S9</accession>
<organism evidence="1 2">
    <name type="scientific">Solanum commersonii</name>
    <name type="common">Commerson's wild potato</name>
    <name type="synonym">Commerson's nightshade</name>
    <dbReference type="NCBI Taxonomy" id="4109"/>
    <lineage>
        <taxon>Eukaryota</taxon>
        <taxon>Viridiplantae</taxon>
        <taxon>Streptophyta</taxon>
        <taxon>Embryophyta</taxon>
        <taxon>Tracheophyta</taxon>
        <taxon>Spermatophyta</taxon>
        <taxon>Magnoliopsida</taxon>
        <taxon>eudicotyledons</taxon>
        <taxon>Gunneridae</taxon>
        <taxon>Pentapetalae</taxon>
        <taxon>asterids</taxon>
        <taxon>lamiids</taxon>
        <taxon>Solanales</taxon>
        <taxon>Solanaceae</taxon>
        <taxon>Solanoideae</taxon>
        <taxon>Solaneae</taxon>
        <taxon>Solanum</taxon>
    </lineage>
</organism>
<evidence type="ECO:0000313" key="1">
    <source>
        <dbReference type="EMBL" id="KAG5632377.1"/>
    </source>
</evidence>
<dbReference type="AlphaFoldDB" id="A0A9J6B6S9"/>
<keyword evidence="2" id="KW-1185">Reference proteome</keyword>
<evidence type="ECO:0000313" key="2">
    <source>
        <dbReference type="Proteomes" id="UP000824120"/>
    </source>
</evidence>